<dbReference type="GO" id="GO:0009725">
    <property type="term" value="P:response to hormone"/>
    <property type="evidence" value="ECO:0007669"/>
    <property type="project" value="UniProtKB-ARBA"/>
</dbReference>
<evidence type="ECO:0000256" key="4">
    <source>
        <dbReference type="ARBA" id="ARBA00023155"/>
    </source>
</evidence>
<evidence type="ECO:0000256" key="7">
    <source>
        <dbReference type="ARBA" id="ARBA00025748"/>
    </source>
</evidence>
<dbReference type="InterPro" id="IPR017970">
    <property type="entry name" value="Homeobox_CS"/>
</dbReference>
<evidence type="ECO:0000256" key="6">
    <source>
        <dbReference type="ARBA" id="ARBA00023242"/>
    </source>
</evidence>
<dbReference type="CDD" id="cd00086">
    <property type="entry name" value="homeodomain"/>
    <property type="match status" value="1"/>
</dbReference>
<gene>
    <name evidence="12" type="ORF">MUK42_25956</name>
</gene>
<keyword evidence="5 10" id="KW-0804">Transcription</keyword>
<dbReference type="Gene3D" id="1.10.10.60">
    <property type="entry name" value="Homeodomain-like"/>
    <property type="match status" value="1"/>
</dbReference>
<evidence type="ECO:0000313" key="12">
    <source>
        <dbReference type="EMBL" id="URE29742.1"/>
    </source>
</evidence>
<evidence type="ECO:0000259" key="11">
    <source>
        <dbReference type="PROSITE" id="PS50071"/>
    </source>
</evidence>
<dbReference type="AlphaFoldDB" id="A0A9E7HGV5"/>
<evidence type="ECO:0000256" key="1">
    <source>
        <dbReference type="ARBA" id="ARBA00004123"/>
    </source>
</evidence>
<keyword evidence="3 8" id="KW-0238">DNA-binding</keyword>
<dbReference type="SUPFAM" id="SSF46689">
    <property type="entry name" value="Homeodomain-like"/>
    <property type="match status" value="1"/>
</dbReference>
<dbReference type="PROSITE" id="PS00027">
    <property type="entry name" value="HOMEOBOX_1"/>
    <property type="match status" value="1"/>
</dbReference>
<keyword evidence="13" id="KW-1185">Reference proteome</keyword>
<dbReference type="GO" id="GO:0000981">
    <property type="term" value="F:DNA-binding transcription factor activity, RNA polymerase II-specific"/>
    <property type="evidence" value="ECO:0007669"/>
    <property type="project" value="UniProtKB-UniRule"/>
</dbReference>
<proteinExistence type="inferred from homology"/>
<dbReference type="SMART" id="SM00389">
    <property type="entry name" value="HOX"/>
    <property type="match status" value="1"/>
</dbReference>
<accession>A0A9E7HGV5</accession>
<dbReference type="InterPro" id="IPR045224">
    <property type="entry name" value="HDZip_class_I_plant"/>
</dbReference>
<evidence type="ECO:0000313" key="13">
    <source>
        <dbReference type="Proteomes" id="UP001055439"/>
    </source>
</evidence>
<comment type="subcellular location">
    <subcellularLocation>
        <location evidence="1 8 9">Nucleus</location>
    </subcellularLocation>
</comment>
<dbReference type="InterPro" id="IPR001356">
    <property type="entry name" value="HD"/>
</dbReference>
<name>A0A9E7HGV5_9LILI</name>
<dbReference type="PROSITE" id="PS50071">
    <property type="entry name" value="HOMEOBOX_2"/>
    <property type="match status" value="1"/>
</dbReference>
<dbReference type="GO" id="GO:0045893">
    <property type="term" value="P:positive regulation of DNA-templated transcription"/>
    <property type="evidence" value="ECO:0007669"/>
    <property type="project" value="TreeGrafter"/>
</dbReference>
<keyword evidence="6 8" id="KW-0539">Nucleus</keyword>
<dbReference type="InterPro" id="IPR009057">
    <property type="entry name" value="Homeodomain-like_sf"/>
</dbReference>
<keyword evidence="4 8" id="KW-0371">Homeobox</keyword>
<dbReference type="InterPro" id="IPR000047">
    <property type="entry name" value="HTH_motif"/>
</dbReference>
<dbReference type="GO" id="GO:0005634">
    <property type="term" value="C:nucleus"/>
    <property type="evidence" value="ECO:0007669"/>
    <property type="project" value="UniProtKB-SubCell"/>
</dbReference>
<evidence type="ECO:0000256" key="3">
    <source>
        <dbReference type="ARBA" id="ARBA00023125"/>
    </source>
</evidence>
<evidence type="ECO:0000256" key="9">
    <source>
        <dbReference type="RuleBase" id="RU000682"/>
    </source>
</evidence>
<evidence type="ECO:0000256" key="2">
    <source>
        <dbReference type="ARBA" id="ARBA00023015"/>
    </source>
</evidence>
<sequence>MVSSDPISKATMNLEEDKMLFASLVTAEVNPRLSQVRAVGETRVCRRRKKNGKGDEEGGGDANKRRLSDEQVKFLEMSFGEEKKLEFGRKVHLAAELGLHPKQVAVWFQNRRARHKSKQVEAAYLKLKAVHDATVIEKCHLENEVLTLKDKLFEAQEEIRKLTLSKNGGICNSNGGEITGSPSSSTLSYQPLVGAVEEEEADFMYVQECELNNYIIEWADIDGM</sequence>
<dbReference type="FunFam" id="1.10.10.60:FF:000241">
    <property type="entry name" value="homeobox-leucine zipper protein ATHB-40"/>
    <property type="match status" value="1"/>
</dbReference>
<comment type="similarity">
    <text evidence="7 10">Belongs to the HD-ZIP homeobox family. Class I subfamily.</text>
</comment>
<keyword evidence="2 10" id="KW-0805">Transcription regulation</keyword>
<dbReference type="PANTHER" id="PTHR24326">
    <property type="entry name" value="HOMEOBOX-LEUCINE ZIPPER PROTEIN"/>
    <property type="match status" value="1"/>
</dbReference>
<dbReference type="EMBL" id="CP097510">
    <property type="protein sequence ID" value="URE29742.1"/>
    <property type="molecule type" value="Genomic_DNA"/>
</dbReference>
<dbReference type="Pfam" id="PF00046">
    <property type="entry name" value="Homeodomain"/>
    <property type="match status" value="1"/>
</dbReference>
<evidence type="ECO:0000256" key="10">
    <source>
        <dbReference type="RuleBase" id="RU369038"/>
    </source>
</evidence>
<protein>
    <recommendedName>
        <fullName evidence="10">Homeobox-leucine zipper protein</fullName>
    </recommendedName>
    <alternativeName>
        <fullName evidence="10">HD-ZIP protein</fullName>
    </alternativeName>
    <alternativeName>
        <fullName evidence="10">Homeodomain transcription factor</fullName>
    </alternativeName>
</protein>
<dbReference type="OrthoDB" id="6159439at2759"/>
<dbReference type="PRINTS" id="PR00031">
    <property type="entry name" value="HTHREPRESSR"/>
</dbReference>
<feature type="domain" description="Homeobox" evidence="11">
    <location>
        <begin position="58"/>
        <end position="118"/>
    </location>
</feature>
<dbReference type="Proteomes" id="UP001055439">
    <property type="component" value="Chromosome 8"/>
</dbReference>
<evidence type="ECO:0000256" key="8">
    <source>
        <dbReference type="PROSITE-ProRule" id="PRU00108"/>
    </source>
</evidence>
<dbReference type="PANTHER" id="PTHR24326:SF527">
    <property type="entry name" value="HOMEOBOX-LEUCINE ZIPPER PROTEIN ATHB-40"/>
    <property type="match status" value="1"/>
</dbReference>
<evidence type="ECO:0000256" key="5">
    <source>
        <dbReference type="ARBA" id="ARBA00023163"/>
    </source>
</evidence>
<feature type="DNA-binding region" description="Homeobox" evidence="8">
    <location>
        <begin position="60"/>
        <end position="119"/>
    </location>
</feature>
<reference evidence="12" key="1">
    <citation type="submission" date="2022-05" db="EMBL/GenBank/DDBJ databases">
        <title>The Musa troglodytarum L. genome provides insights into the mechanism of non-climacteric behaviour and enrichment of carotenoids.</title>
        <authorList>
            <person name="Wang J."/>
        </authorList>
    </citation>
    <scope>NUCLEOTIDE SEQUENCE</scope>
    <source>
        <tissue evidence="12">Leaf</tissue>
    </source>
</reference>
<comment type="function">
    <text evidence="10">Transcription factor.</text>
</comment>
<organism evidence="12 13">
    <name type="scientific">Musa troglodytarum</name>
    <name type="common">fe'i banana</name>
    <dbReference type="NCBI Taxonomy" id="320322"/>
    <lineage>
        <taxon>Eukaryota</taxon>
        <taxon>Viridiplantae</taxon>
        <taxon>Streptophyta</taxon>
        <taxon>Embryophyta</taxon>
        <taxon>Tracheophyta</taxon>
        <taxon>Spermatophyta</taxon>
        <taxon>Magnoliopsida</taxon>
        <taxon>Liliopsida</taxon>
        <taxon>Zingiberales</taxon>
        <taxon>Musaceae</taxon>
        <taxon>Musa</taxon>
    </lineage>
</organism>
<dbReference type="GO" id="GO:0043565">
    <property type="term" value="F:sequence-specific DNA binding"/>
    <property type="evidence" value="ECO:0007669"/>
    <property type="project" value="TreeGrafter"/>
</dbReference>